<feature type="non-terminal residue" evidence="1">
    <location>
        <position position="236"/>
    </location>
</feature>
<dbReference type="EMBL" id="SBIQ01000576">
    <property type="protein sequence ID" value="KAF7674886.1"/>
    <property type="molecule type" value="Genomic_DNA"/>
</dbReference>
<comment type="caution">
    <text evidence="1">The sequence shown here is derived from an EMBL/GenBank/DDBJ whole genome shotgun (WGS) entry which is preliminary data.</text>
</comment>
<protein>
    <submittedName>
        <fullName evidence="1">Uncharacterized protein</fullName>
    </submittedName>
</protein>
<organism evidence="1 2">
    <name type="scientific">Astathelohania contejeani</name>
    <dbReference type="NCBI Taxonomy" id="164912"/>
    <lineage>
        <taxon>Eukaryota</taxon>
        <taxon>Fungi</taxon>
        <taxon>Fungi incertae sedis</taxon>
        <taxon>Microsporidia</taxon>
        <taxon>Astathelohaniidae</taxon>
        <taxon>Astathelohania</taxon>
    </lineage>
</organism>
<dbReference type="Proteomes" id="UP001516464">
    <property type="component" value="Unassembled WGS sequence"/>
</dbReference>
<evidence type="ECO:0000313" key="1">
    <source>
        <dbReference type="EMBL" id="KAF7674886.1"/>
    </source>
</evidence>
<evidence type="ECO:0000313" key="2">
    <source>
        <dbReference type="Proteomes" id="UP001516464"/>
    </source>
</evidence>
<keyword evidence="2" id="KW-1185">Reference proteome</keyword>
<sequence length="236" mass="27984">MKKFLQIYHSLCKLLNISYSTVTSVEAIKLQKIGVEAKSNPDFEYDILSEKIKLQKILDKMKNQESRNEKEIKTMQIKLSEYEKLWFLSFLNILSFSKSQVGKHEIFELIGDHLYLFSFSQDSKFLSRLIEIVSELFNKLIITKRRIKEIKSDHKNNSFKIKIEEALLNIDKKYSDNYNVYYTSVSNDYHLHQFKLLIITSIFYYTSYSRVSIEYLNPKLLTRYILGLLHSSINKS</sequence>
<name>A0ABQ7HV90_9MICR</name>
<gene>
    <name evidence="1" type="ORF">TCON_2722</name>
</gene>
<proteinExistence type="predicted"/>
<accession>A0ABQ7HV90</accession>
<reference evidence="1 2" key="1">
    <citation type="submission" date="2019-01" db="EMBL/GenBank/DDBJ databases">
        <title>Genomes sequencing and comparative genomics of infectious freshwater microsporidia, Cucumispora dikerogammari and Thelohania contejeani.</title>
        <authorList>
            <person name="Cormier A."/>
            <person name="Giraud I."/>
            <person name="Wattier R."/>
            <person name="Teixeira M."/>
            <person name="Grandjean F."/>
            <person name="Rigaud T."/>
            <person name="Cordaux R."/>
        </authorList>
    </citation>
    <scope>NUCLEOTIDE SEQUENCE [LARGE SCALE GENOMIC DNA]</scope>
    <source>
        <strain evidence="1">T1</strain>
        <tissue evidence="1">Spores</tissue>
    </source>
</reference>